<evidence type="ECO:0000256" key="1">
    <source>
        <dbReference type="SAM" id="MobiDB-lite"/>
    </source>
</evidence>
<feature type="region of interest" description="Disordered" evidence="1">
    <location>
        <begin position="1"/>
        <end position="25"/>
    </location>
</feature>
<dbReference type="EMBL" id="FOTW01000005">
    <property type="protein sequence ID" value="SFL53561.1"/>
    <property type="molecule type" value="Genomic_DNA"/>
</dbReference>
<dbReference type="Proteomes" id="UP000199470">
    <property type="component" value="Unassembled WGS sequence"/>
</dbReference>
<protein>
    <submittedName>
        <fullName evidence="2">Uncharacterized protein</fullName>
    </submittedName>
</protein>
<gene>
    <name evidence="2" type="ORF">SAMN02982985_00562</name>
</gene>
<name>A0A1I4IIB6_9BURK</name>
<organism evidence="2 3">
    <name type="scientific">Rugamonas rubra</name>
    <dbReference type="NCBI Taxonomy" id="758825"/>
    <lineage>
        <taxon>Bacteria</taxon>
        <taxon>Pseudomonadati</taxon>
        <taxon>Pseudomonadota</taxon>
        <taxon>Betaproteobacteria</taxon>
        <taxon>Burkholderiales</taxon>
        <taxon>Oxalobacteraceae</taxon>
        <taxon>Telluria group</taxon>
        <taxon>Rugamonas</taxon>
    </lineage>
</organism>
<evidence type="ECO:0000313" key="3">
    <source>
        <dbReference type="Proteomes" id="UP000199470"/>
    </source>
</evidence>
<dbReference type="STRING" id="758825.SAMN02982985_00562"/>
<sequence length="190" mass="20516">MHESSDQQQAPAPAGTPALSPAGQARRRLATAGVAASGVLLTVASQPGMACDICRSPSGFLSGALQSQQVPKTVCSGRSPSYWKRSANWPNHLAKTTKFSALFPCNSAFGSYKNATLQQMLSGQSFDNQKIGQYLVAAHLNVLAKLSSFQNLPMLQNIWKEFQARGYYAPVAGKRWYAYDIAFYLSGTMS</sequence>
<dbReference type="AlphaFoldDB" id="A0A1I4IIB6"/>
<accession>A0A1I4IIB6</accession>
<feature type="compositionally biased region" description="Low complexity" evidence="1">
    <location>
        <begin position="7"/>
        <end position="18"/>
    </location>
</feature>
<reference evidence="2 3" key="1">
    <citation type="submission" date="2016-10" db="EMBL/GenBank/DDBJ databases">
        <authorList>
            <person name="de Groot N.N."/>
        </authorList>
    </citation>
    <scope>NUCLEOTIDE SEQUENCE [LARGE SCALE GENOMIC DNA]</scope>
    <source>
        <strain evidence="2 3">ATCC 43154</strain>
    </source>
</reference>
<proteinExistence type="predicted"/>
<evidence type="ECO:0000313" key="2">
    <source>
        <dbReference type="EMBL" id="SFL53561.1"/>
    </source>
</evidence>
<keyword evidence="3" id="KW-1185">Reference proteome</keyword>